<protein>
    <submittedName>
        <fullName evidence="2">Uncharacterized protein</fullName>
    </submittedName>
</protein>
<organism evidence="2 3">
    <name type="scientific">Rhipicephalus sanguineus</name>
    <name type="common">Brown dog tick</name>
    <name type="synonym">Ixodes sanguineus</name>
    <dbReference type="NCBI Taxonomy" id="34632"/>
    <lineage>
        <taxon>Eukaryota</taxon>
        <taxon>Metazoa</taxon>
        <taxon>Ecdysozoa</taxon>
        <taxon>Arthropoda</taxon>
        <taxon>Chelicerata</taxon>
        <taxon>Arachnida</taxon>
        <taxon>Acari</taxon>
        <taxon>Parasitiformes</taxon>
        <taxon>Ixodida</taxon>
        <taxon>Ixodoidea</taxon>
        <taxon>Ixodidae</taxon>
        <taxon>Rhipicephalinae</taxon>
        <taxon>Rhipicephalus</taxon>
        <taxon>Rhipicephalus</taxon>
    </lineage>
</organism>
<name>A0A9D4PGW6_RHISA</name>
<dbReference type="Proteomes" id="UP000821837">
    <property type="component" value="Chromosome 8"/>
</dbReference>
<feature type="compositionally biased region" description="Basic and acidic residues" evidence="1">
    <location>
        <begin position="189"/>
        <end position="207"/>
    </location>
</feature>
<reference evidence="2" key="1">
    <citation type="journal article" date="2020" name="Cell">
        <title>Large-Scale Comparative Analyses of Tick Genomes Elucidate Their Genetic Diversity and Vector Capacities.</title>
        <authorList>
            <consortium name="Tick Genome and Microbiome Consortium (TIGMIC)"/>
            <person name="Jia N."/>
            <person name="Wang J."/>
            <person name="Shi W."/>
            <person name="Du L."/>
            <person name="Sun Y."/>
            <person name="Zhan W."/>
            <person name="Jiang J.F."/>
            <person name="Wang Q."/>
            <person name="Zhang B."/>
            <person name="Ji P."/>
            <person name="Bell-Sakyi L."/>
            <person name="Cui X.M."/>
            <person name="Yuan T.T."/>
            <person name="Jiang B.G."/>
            <person name="Yang W.F."/>
            <person name="Lam T.T."/>
            <person name="Chang Q.C."/>
            <person name="Ding S.J."/>
            <person name="Wang X.J."/>
            <person name="Zhu J.G."/>
            <person name="Ruan X.D."/>
            <person name="Zhao L."/>
            <person name="Wei J.T."/>
            <person name="Ye R.Z."/>
            <person name="Que T.C."/>
            <person name="Du C.H."/>
            <person name="Zhou Y.H."/>
            <person name="Cheng J.X."/>
            <person name="Dai P.F."/>
            <person name="Guo W.B."/>
            <person name="Han X.H."/>
            <person name="Huang E.J."/>
            <person name="Li L.F."/>
            <person name="Wei W."/>
            <person name="Gao Y.C."/>
            <person name="Liu J.Z."/>
            <person name="Shao H.Z."/>
            <person name="Wang X."/>
            <person name="Wang C.C."/>
            <person name="Yang T.C."/>
            <person name="Huo Q.B."/>
            <person name="Li W."/>
            <person name="Chen H.Y."/>
            <person name="Chen S.E."/>
            <person name="Zhou L.G."/>
            <person name="Ni X.B."/>
            <person name="Tian J.H."/>
            <person name="Sheng Y."/>
            <person name="Liu T."/>
            <person name="Pan Y.S."/>
            <person name="Xia L.Y."/>
            <person name="Li J."/>
            <person name="Zhao F."/>
            <person name="Cao W.C."/>
        </authorList>
    </citation>
    <scope>NUCLEOTIDE SEQUENCE</scope>
    <source>
        <strain evidence="2">Rsan-2018</strain>
    </source>
</reference>
<accession>A0A9D4PGW6</accession>
<reference evidence="2" key="2">
    <citation type="submission" date="2021-09" db="EMBL/GenBank/DDBJ databases">
        <authorList>
            <person name="Jia N."/>
            <person name="Wang J."/>
            <person name="Shi W."/>
            <person name="Du L."/>
            <person name="Sun Y."/>
            <person name="Zhan W."/>
            <person name="Jiang J."/>
            <person name="Wang Q."/>
            <person name="Zhang B."/>
            <person name="Ji P."/>
            <person name="Sakyi L.B."/>
            <person name="Cui X."/>
            <person name="Yuan T."/>
            <person name="Jiang B."/>
            <person name="Yang W."/>
            <person name="Lam T.T.-Y."/>
            <person name="Chang Q."/>
            <person name="Ding S."/>
            <person name="Wang X."/>
            <person name="Zhu J."/>
            <person name="Ruan X."/>
            <person name="Zhao L."/>
            <person name="Wei J."/>
            <person name="Que T."/>
            <person name="Du C."/>
            <person name="Cheng J."/>
            <person name="Dai P."/>
            <person name="Han X."/>
            <person name="Huang E."/>
            <person name="Gao Y."/>
            <person name="Liu J."/>
            <person name="Shao H."/>
            <person name="Ye R."/>
            <person name="Li L."/>
            <person name="Wei W."/>
            <person name="Wang X."/>
            <person name="Wang C."/>
            <person name="Huo Q."/>
            <person name="Li W."/>
            <person name="Guo W."/>
            <person name="Chen H."/>
            <person name="Chen S."/>
            <person name="Zhou L."/>
            <person name="Zhou L."/>
            <person name="Ni X."/>
            <person name="Tian J."/>
            <person name="Zhou Y."/>
            <person name="Sheng Y."/>
            <person name="Liu T."/>
            <person name="Pan Y."/>
            <person name="Xia L."/>
            <person name="Li J."/>
            <person name="Zhao F."/>
            <person name="Cao W."/>
        </authorList>
    </citation>
    <scope>NUCLEOTIDE SEQUENCE</scope>
    <source>
        <strain evidence="2">Rsan-2018</strain>
        <tissue evidence="2">Larvae</tissue>
    </source>
</reference>
<proteinExistence type="predicted"/>
<gene>
    <name evidence="2" type="ORF">HPB52_023032</name>
</gene>
<feature type="region of interest" description="Disordered" evidence="1">
    <location>
        <begin position="1"/>
        <end position="34"/>
    </location>
</feature>
<feature type="compositionally biased region" description="Basic and acidic residues" evidence="1">
    <location>
        <begin position="1"/>
        <end position="15"/>
    </location>
</feature>
<comment type="caution">
    <text evidence="2">The sequence shown here is derived from an EMBL/GenBank/DDBJ whole genome shotgun (WGS) entry which is preliminary data.</text>
</comment>
<evidence type="ECO:0000256" key="1">
    <source>
        <dbReference type="SAM" id="MobiDB-lite"/>
    </source>
</evidence>
<feature type="region of interest" description="Disordered" evidence="1">
    <location>
        <begin position="151"/>
        <end position="262"/>
    </location>
</feature>
<keyword evidence="3" id="KW-1185">Reference proteome</keyword>
<dbReference type="EMBL" id="JABSTV010001254">
    <property type="protein sequence ID" value="KAH7940318.1"/>
    <property type="molecule type" value="Genomic_DNA"/>
</dbReference>
<evidence type="ECO:0000313" key="3">
    <source>
        <dbReference type="Proteomes" id="UP000821837"/>
    </source>
</evidence>
<sequence length="262" mass="28696">MDRSTVRRCRSHDQMDEATPATPMTKGRPPFRPTCRYNRGALPSLGEYEKFLEEHRRFYDSARKTHEAVVASTSDVAAKRHRGCLEHNDRTSWLGPQWASSTGFQPAARKTIADRKVAVARRRRHVAATNTRRLHDGAALSSRPLGANAQHFSEKTTKKASGVQEVVPGDVQRTGGNKRRSEVTCTEDVGIKDQTPKTKTPRLEVRKSATAGPTDVCVVSAGPQEPAAIDSKRKDTGLSLSKLSKAVPRQARCASKLSGAST</sequence>
<evidence type="ECO:0000313" key="2">
    <source>
        <dbReference type="EMBL" id="KAH7940318.1"/>
    </source>
</evidence>
<dbReference type="AlphaFoldDB" id="A0A9D4PGW6"/>